<dbReference type="Pfam" id="PF00005">
    <property type="entry name" value="ABC_tran"/>
    <property type="match status" value="1"/>
</dbReference>
<dbReference type="Gene3D" id="3.40.50.300">
    <property type="entry name" value="P-loop containing nucleotide triphosphate hydrolases"/>
    <property type="match status" value="1"/>
</dbReference>
<reference evidence="6 7" key="1">
    <citation type="submission" date="2016-10" db="EMBL/GenBank/DDBJ databases">
        <authorList>
            <person name="de Groot N.N."/>
        </authorList>
    </citation>
    <scope>NUCLEOTIDE SEQUENCE [LARGE SCALE GENOMIC DNA]</scope>
    <source>
        <strain evidence="6 7">DSM 1041</strain>
    </source>
</reference>
<evidence type="ECO:0000256" key="4">
    <source>
        <dbReference type="ARBA" id="ARBA00022840"/>
    </source>
</evidence>
<dbReference type="PANTHER" id="PTHR42788:SF13">
    <property type="entry name" value="ALIPHATIC SULFONATES IMPORT ATP-BINDING PROTEIN SSUB"/>
    <property type="match status" value="1"/>
</dbReference>
<dbReference type="SUPFAM" id="SSF52540">
    <property type="entry name" value="P-loop containing nucleoside triphosphate hydrolases"/>
    <property type="match status" value="1"/>
</dbReference>
<dbReference type="STRING" id="170623.SAMN04244579_00242"/>
<evidence type="ECO:0000256" key="2">
    <source>
        <dbReference type="ARBA" id="ARBA00022448"/>
    </source>
</evidence>
<dbReference type="RefSeq" id="WP_090896394.1">
    <property type="nucleotide sequence ID" value="NZ_FNYO01000002.1"/>
</dbReference>
<dbReference type="PANTHER" id="PTHR42788">
    <property type="entry name" value="TAURINE IMPORT ATP-BINDING PROTEIN-RELATED"/>
    <property type="match status" value="1"/>
</dbReference>
<protein>
    <submittedName>
        <fullName evidence="6">Sulfonate transport system ATP-binding protein</fullName>
    </submittedName>
</protein>
<evidence type="ECO:0000256" key="1">
    <source>
        <dbReference type="ARBA" id="ARBA00005417"/>
    </source>
</evidence>
<evidence type="ECO:0000313" key="7">
    <source>
        <dbReference type="Proteomes" id="UP000199005"/>
    </source>
</evidence>
<proteinExistence type="inferred from homology"/>
<organism evidence="6 7">
    <name type="scientific">Azotobacter beijerinckii</name>
    <dbReference type="NCBI Taxonomy" id="170623"/>
    <lineage>
        <taxon>Bacteria</taxon>
        <taxon>Pseudomonadati</taxon>
        <taxon>Pseudomonadota</taxon>
        <taxon>Gammaproteobacteria</taxon>
        <taxon>Pseudomonadales</taxon>
        <taxon>Pseudomonadaceae</taxon>
        <taxon>Azotobacter</taxon>
    </lineage>
</organism>
<dbReference type="InterPro" id="IPR003439">
    <property type="entry name" value="ABC_transporter-like_ATP-bd"/>
</dbReference>
<dbReference type="InterPro" id="IPR027417">
    <property type="entry name" value="P-loop_NTPase"/>
</dbReference>
<evidence type="ECO:0000259" key="5">
    <source>
        <dbReference type="PROSITE" id="PS50893"/>
    </source>
</evidence>
<dbReference type="SMART" id="SM00382">
    <property type="entry name" value="AAA"/>
    <property type="match status" value="1"/>
</dbReference>
<dbReference type="EMBL" id="FNYO01000002">
    <property type="protein sequence ID" value="SEI40112.1"/>
    <property type="molecule type" value="Genomic_DNA"/>
</dbReference>
<dbReference type="PROSITE" id="PS50893">
    <property type="entry name" value="ABC_TRANSPORTER_2"/>
    <property type="match status" value="1"/>
</dbReference>
<gene>
    <name evidence="6" type="ORF">SAMN04244579_00242</name>
</gene>
<sequence>MRGTGFLSLHGVDKRFPLKEGELHVLDDISLDIRQGEFVSIVGGSGCGKSTLLRLLVGLEEASGGSLCLDGAPIRGTDPARGIVFQDHRLYPWLTVEDNVLLALANSPLDKAERLARVHAHLELVGLKHFARAWPAQLSGGMSQRVAIARGLVNRPKVLLLDEPFGALDALTRAQLQDELARIWQTEGITTVLVTHDVDEAVLLGDRVVVMEPRPGRIRRIVPVDLPHPRHREHPRLAELRSDILQDFTRRQAIA</sequence>
<dbReference type="InterPro" id="IPR017871">
    <property type="entry name" value="ABC_transporter-like_CS"/>
</dbReference>
<keyword evidence="3" id="KW-0547">Nucleotide-binding</keyword>
<feature type="domain" description="ABC transporter" evidence="5">
    <location>
        <begin position="7"/>
        <end position="240"/>
    </location>
</feature>
<name>A0A1H6QMA3_9GAMM</name>
<keyword evidence="2" id="KW-0813">Transport</keyword>
<keyword evidence="4 6" id="KW-0067">ATP-binding</keyword>
<dbReference type="Proteomes" id="UP000199005">
    <property type="component" value="Unassembled WGS sequence"/>
</dbReference>
<dbReference type="CDD" id="cd03293">
    <property type="entry name" value="ABC_NrtD_SsuB_transporters"/>
    <property type="match status" value="1"/>
</dbReference>
<dbReference type="AlphaFoldDB" id="A0A1H6QMA3"/>
<dbReference type="InterPro" id="IPR050166">
    <property type="entry name" value="ABC_transporter_ATP-bind"/>
</dbReference>
<evidence type="ECO:0000256" key="3">
    <source>
        <dbReference type="ARBA" id="ARBA00022741"/>
    </source>
</evidence>
<evidence type="ECO:0000313" key="6">
    <source>
        <dbReference type="EMBL" id="SEI40112.1"/>
    </source>
</evidence>
<dbReference type="InterPro" id="IPR003593">
    <property type="entry name" value="AAA+_ATPase"/>
</dbReference>
<dbReference type="GO" id="GO:0005524">
    <property type="term" value="F:ATP binding"/>
    <property type="evidence" value="ECO:0007669"/>
    <property type="project" value="UniProtKB-KW"/>
</dbReference>
<accession>A0A1H6QMA3</accession>
<dbReference type="PROSITE" id="PS00211">
    <property type="entry name" value="ABC_TRANSPORTER_1"/>
    <property type="match status" value="1"/>
</dbReference>
<comment type="similarity">
    <text evidence="1">Belongs to the ABC transporter superfamily.</text>
</comment>
<dbReference type="GO" id="GO:0016887">
    <property type="term" value="F:ATP hydrolysis activity"/>
    <property type="evidence" value="ECO:0007669"/>
    <property type="project" value="InterPro"/>
</dbReference>